<comment type="catalytic activity">
    <reaction evidence="8">
        <text>L-homoserine + ATP = O-phospho-L-homoserine + ADP + H(+)</text>
        <dbReference type="Rhea" id="RHEA:13985"/>
        <dbReference type="ChEBI" id="CHEBI:15378"/>
        <dbReference type="ChEBI" id="CHEBI:30616"/>
        <dbReference type="ChEBI" id="CHEBI:57476"/>
        <dbReference type="ChEBI" id="CHEBI:57590"/>
        <dbReference type="ChEBI" id="CHEBI:456216"/>
        <dbReference type="EC" id="2.7.1.39"/>
    </reaction>
</comment>
<organism evidence="10 11">
    <name type="scientific">Isoalcanivorax beigongshangi</name>
    <dbReference type="NCBI Taxonomy" id="3238810"/>
    <lineage>
        <taxon>Bacteria</taxon>
        <taxon>Pseudomonadati</taxon>
        <taxon>Pseudomonadota</taxon>
        <taxon>Gammaproteobacteria</taxon>
        <taxon>Oceanospirillales</taxon>
        <taxon>Alcanivoracaceae</taxon>
        <taxon>Isoalcanivorax</taxon>
    </lineage>
</organism>
<dbReference type="InterPro" id="IPR011009">
    <property type="entry name" value="Kinase-like_dom_sf"/>
</dbReference>
<dbReference type="CDD" id="cd05153">
    <property type="entry name" value="HomoserineK_II"/>
    <property type="match status" value="1"/>
</dbReference>
<keyword evidence="4 8" id="KW-0547">Nucleotide-binding</keyword>
<comment type="similarity">
    <text evidence="7 8">Belongs to the pseudomonas-type ThrB family.</text>
</comment>
<dbReference type="Gene3D" id="3.90.1200.10">
    <property type="match status" value="1"/>
</dbReference>
<evidence type="ECO:0000256" key="5">
    <source>
        <dbReference type="ARBA" id="ARBA00022777"/>
    </source>
</evidence>
<gene>
    <name evidence="8" type="primary">thrB</name>
    <name evidence="10" type="ORF">AB5I84_01240</name>
</gene>
<dbReference type="EMBL" id="JBGCUO010000001">
    <property type="protein sequence ID" value="MEY1660769.1"/>
    <property type="molecule type" value="Genomic_DNA"/>
</dbReference>
<evidence type="ECO:0000256" key="6">
    <source>
        <dbReference type="ARBA" id="ARBA00022840"/>
    </source>
</evidence>
<sequence>MSVFTPLTHDQLTEVLAAHGLRLAQATPISEGIENSNYRIDAVDSAGRPLALVLTLFEQLEAEQLPWFCEALSQLAATGLPVPEPRAGRIVQCRGRPTVLVPRLPGTHLQWPDDAALEQIGAALARIHLSPLPASPCPAPPPQAQLQLLFLHHADALSADDQAQAASLMQRWQALDSPPVLCHGDLFRDNVLFDHGQLSGLLDFYNAGPGCPLYDLAITQNDWCRAADNQLAAERDAILLAGYTAVRPLSAEQLALLPLARTVAALRFWLSRLAQPHSAEGTLGQGHKDPQEFEQIYRQRLAALG</sequence>
<keyword evidence="1 8" id="KW-0028">Amino-acid biosynthesis</keyword>
<comment type="pathway">
    <text evidence="8">Amino-acid biosynthesis; L-threonine biosynthesis; L-threonine from L-aspartate: step 4/5.</text>
</comment>
<protein>
    <recommendedName>
        <fullName evidence="8">Homoserine kinase</fullName>
        <shortName evidence="8">HK</shortName>
        <shortName evidence="8">HSK</shortName>
        <ecNumber evidence="8">2.7.1.39</ecNumber>
    </recommendedName>
</protein>
<dbReference type="RefSeq" id="WP_369454011.1">
    <property type="nucleotide sequence ID" value="NZ_JBGCUO010000001.1"/>
</dbReference>
<dbReference type="InterPro" id="IPR002575">
    <property type="entry name" value="Aminoglycoside_PTrfase"/>
</dbReference>
<evidence type="ECO:0000313" key="10">
    <source>
        <dbReference type="EMBL" id="MEY1660769.1"/>
    </source>
</evidence>
<keyword evidence="3 8" id="KW-0791">Threonine biosynthesis</keyword>
<reference evidence="10 11" key="1">
    <citation type="submission" date="2024-07" db="EMBL/GenBank/DDBJ databases">
        <authorList>
            <person name="Ren Q."/>
        </authorList>
    </citation>
    <scope>NUCLEOTIDE SEQUENCE [LARGE SCALE GENOMIC DNA]</scope>
    <source>
        <strain evidence="10 11">REN37</strain>
    </source>
</reference>
<evidence type="ECO:0000256" key="3">
    <source>
        <dbReference type="ARBA" id="ARBA00022697"/>
    </source>
</evidence>
<dbReference type="InterPro" id="IPR050249">
    <property type="entry name" value="Pseudomonas-type_ThrB"/>
</dbReference>
<evidence type="ECO:0000256" key="8">
    <source>
        <dbReference type="HAMAP-Rule" id="MF_00301"/>
    </source>
</evidence>
<feature type="domain" description="Aminoglycoside phosphotransferase" evidence="9">
    <location>
        <begin position="26"/>
        <end position="249"/>
    </location>
</feature>
<keyword evidence="6 8" id="KW-0067">ATP-binding</keyword>
<dbReference type="PANTHER" id="PTHR21064">
    <property type="entry name" value="AMINOGLYCOSIDE PHOSPHOTRANSFERASE DOMAIN-CONTAINING PROTEIN-RELATED"/>
    <property type="match status" value="1"/>
</dbReference>
<keyword evidence="5 8" id="KW-0418">Kinase</keyword>
<accession>A0ABV4ADH3</accession>
<dbReference type="EC" id="2.7.1.39" evidence="8"/>
<keyword evidence="2 8" id="KW-0808">Transferase</keyword>
<evidence type="ECO:0000256" key="7">
    <source>
        <dbReference type="ARBA" id="ARBA00038240"/>
    </source>
</evidence>
<evidence type="ECO:0000256" key="4">
    <source>
        <dbReference type="ARBA" id="ARBA00022741"/>
    </source>
</evidence>
<dbReference type="Gene3D" id="3.30.200.20">
    <property type="entry name" value="Phosphorylase Kinase, domain 1"/>
    <property type="match status" value="1"/>
</dbReference>
<dbReference type="SUPFAM" id="SSF56112">
    <property type="entry name" value="Protein kinase-like (PK-like)"/>
    <property type="match status" value="1"/>
</dbReference>
<dbReference type="HAMAP" id="MF_00301">
    <property type="entry name" value="Homoser_kinase_2"/>
    <property type="match status" value="1"/>
</dbReference>
<comment type="caution">
    <text evidence="10">The sequence shown here is derived from an EMBL/GenBank/DDBJ whole genome shotgun (WGS) entry which is preliminary data.</text>
</comment>
<dbReference type="Pfam" id="PF01636">
    <property type="entry name" value="APH"/>
    <property type="match status" value="1"/>
</dbReference>
<dbReference type="Proteomes" id="UP001562065">
    <property type="component" value="Unassembled WGS sequence"/>
</dbReference>
<dbReference type="InterPro" id="IPR005280">
    <property type="entry name" value="Homoserine_kinase_II"/>
</dbReference>
<dbReference type="PANTHER" id="PTHR21064:SF6">
    <property type="entry name" value="AMINOGLYCOSIDE PHOSPHOTRANSFERASE DOMAIN-CONTAINING PROTEIN"/>
    <property type="match status" value="1"/>
</dbReference>
<evidence type="ECO:0000256" key="2">
    <source>
        <dbReference type="ARBA" id="ARBA00022679"/>
    </source>
</evidence>
<evidence type="ECO:0000259" key="9">
    <source>
        <dbReference type="Pfam" id="PF01636"/>
    </source>
</evidence>
<dbReference type="GO" id="GO:0016301">
    <property type="term" value="F:kinase activity"/>
    <property type="evidence" value="ECO:0007669"/>
    <property type="project" value="UniProtKB-KW"/>
</dbReference>
<evidence type="ECO:0000256" key="1">
    <source>
        <dbReference type="ARBA" id="ARBA00022605"/>
    </source>
</evidence>
<name>A0ABV4ADH3_9GAMM</name>
<proteinExistence type="inferred from homology"/>
<keyword evidence="11" id="KW-1185">Reference proteome</keyword>
<evidence type="ECO:0000313" key="11">
    <source>
        <dbReference type="Proteomes" id="UP001562065"/>
    </source>
</evidence>